<dbReference type="PROSITE" id="PS52016">
    <property type="entry name" value="TONB_DEPENDENT_REC_3"/>
    <property type="match status" value="1"/>
</dbReference>
<evidence type="ECO:0008006" key="15">
    <source>
        <dbReference type="Google" id="ProtNLM"/>
    </source>
</evidence>
<dbReference type="SUPFAM" id="SSF56935">
    <property type="entry name" value="Porins"/>
    <property type="match status" value="1"/>
</dbReference>
<keyword evidence="7 8" id="KW-0998">Cell outer membrane</keyword>
<feature type="chain" id="PRO_5030137917" description="TonB-dependent receptor" evidence="10">
    <location>
        <begin position="26"/>
        <end position="908"/>
    </location>
</feature>
<evidence type="ECO:0000256" key="10">
    <source>
        <dbReference type="SAM" id="SignalP"/>
    </source>
</evidence>
<dbReference type="InterPro" id="IPR037066">
    <property type="entry name" value="Plug_dom_sf"/>
</dbReference>
<evidence type="ECO:0000256" key="6">
    <source>
        <dbReference type="ARBA" id="ARBA00023136"/>
    </source>
</evidence>
<proteinExistence type="inferred from homology"/>
<dbReference type="InterPro" id="IPR039426">
    <property type="entry name" value="TonB-dep_rcpt-like"/>
</dbReference>
<keyword evidence="10" id="KW-0732">Signal</keyword>
<keyword evidence="6 8" id="KW-0472">Membrane</keyword>
<dbReference type="SUPFAM" id="SSF49464">
    <property type="entry name" value="Carboxypeptidase regulatory domain-like"/>
    <property type="match status" value="1"/>
</dbReference>
<feature type="signal peptide" evidence="10">
    <location>
        <begin position="1"/>
        <end position="25"/>
    </location>
</feature>
<dbReference type="CDD" id="cd01347">
    <property type="entry name" value="ligand_gated_channel"/>
    <property type="match status" value="1"/>
</dbReference>
<dbReference type="PANTHER" id="PTHR40980:SF4">
    <property type="entry name" value="TONB-DEPENDENT RECEPTOR-LIKE BETA-BARREL DOMAIN-CONTAINING PROTEIN"/>
    <property type="match status" value="1"/>
</dbReference>
<keyword evidence="2 8" id="KW-0813">Transport</keyword>
<evidence type="ECO:0000256" key="2">
    <source>
        <dbReference type="ARBA" id="ARBA00022448"/>
    </source>
</evidence>
<evidence type="ECO:0000259" key="12">
    <source>
        <dbReference type="Pfam" id="PF07715"/>
    </source>
</evidence>
<dbReference type="Pfam" id="PF07715">
    <property type="entry name" value="Plug"/>
    <property type="match status" value="1"/>
</dbReference>
<evidence type="ECO:0000256" key="8">
    <source>
        <dbReference type="PROSITE-ProRule" id="PRU01360"/>
    </source>
</evidence>
<reference evidence="13 14" key="1">
    <citation type="submission" date="2019-11" db="EMBL/GenBank/DDBJ databases">
        <authorList>
            <person name="Holert J."/>
        </authorList>
    </citation>
    <scope>NUCLEOTIDE SEQUENCE [LARGE SCALE GENOMIC DNA]</scope>
    <source>
        <strain evidence="13">BC5_2</strain>
    </source>
</reference>
<dbReference type="NCBIfam" id="TIGR01782">
    <property type="entry name" value="TonB-Xanth-Caul"/>
    <property type="match status" value="1"/>
</dbReference>
<dbReference type="Gene3D" id="2.170.130.10">
    <property type="entry name" value="TonB-dependent receptor, plug domain"/>
    <property type="match status" value="1"/>
</dbReference>
<accession>A0A5S9N5F2</accession>
<feature type="domain" description="TonB-dependent receptor plug" evidence="12">
    <location>
        <begin position="129"/>
        <end position="234"/>
    </location>
</feature>
<comment type="subcellular location">
    <subcellularLocation>
        <location evidence="1 8">Cell outer membrane</location>
        <topology evidence="1 8">Multi-pass membrane protein</topology>
    </subcellularLocation>
</comment>
<dbReference type="Pfam" id="PF00593">
    <property type="entry name" value="TonB_dep_Rec_b-barrel"/>
    <property type="match status" value="1"/>
</dbReference>
<evidence type="ECO:0000313" key="14">
    <source>
        <dbReference type="Proteomes" id="UP000434580"/>
    </source>
</evidence>
<evidence type="ECO:0000256" key="9">
    <source>
        <dbReference type="RuleBase" id="RU003357"/>
    </source>
</evidence>
<dbReference type="PANTHER" id="PTHR40980">
    <property type="entry name" value="PLUG DOMAIN-CONTAINING PROTEIN"/>
    <property type="match status" value="1"/>
</dbReference>
<evidence type="ECO:0000259" key="11">
    <source>
        <dbReference type="Pfam" id="PF00593"/>
    </source>
</evidence>
<dbReference type="OrthoDB" id="8727862at2"/>
<dbReference type="Gene3D" id="2.60.40.1120">
    <property type="entry name" value="Carboxypeptidase-like, regulatory domain"/>
    <property type="match status" value="1"/>
</dbReference>
<keyword evidence="4 8" id="KW-0812">Transmembrane</keyword>
<keyword evidence="3 8" id="KW-1134">Transmembrane beta strand</keyword>
<name>A0A5S9N5F2_9GAMM</name>
<protein>
    <recommendedName>
        <fullName evidence="15">TonB-dependent receptor</fullName>
    </recommendedName>
</protein>
<gene>
    <name evidence="13" type="ORF">DPBNPPHM_00809</name>
</gene>
<evidence type="ECO:0000313" key="13">
    <source>
        <dbReference type="EMBL" id="CAA0084997.1"/>
    </source>
</evidence>
<dbReference type="InterPro" id="IPR000531">
    <property type="entry name" value="Beta-barrel_TonB"/>
</dbReference>
<dbReference type="GO" id="GO:0009279">
    <property type="term" value="C:cell outer membrane"/>
    <property type="evidence" value="ECO:0007669"/>
    <property type="project" value="UniProtKB-SubCell"/>
</dbReference>
<dbReference type="InterPro" id="IPR012910">
    <property type="entry name" value="Plug_dom"/>
</dbReference>
<evidence type="ECO:0000256" key="3">
    <source>
        <dbReference type="ARBA" id="ARBA00022452"/>
    </source>
</evidence>
<keyword evidence="5 9" id="KW-0798">TonB box</keyword>
<evidence type="ECO:0000256" key="1">
    <source>
        <dbReference type="ARBA" id="ARBA00004571"/>
    </source>
</evidence>
<comment type="similarity">
    <text evidence="8 9">Belongs to the TonB-dependent receptor family.</text>
</comment>
<dbReference type="InterPro" id="IPR010104">
    <property type="entry name" value="TonB_rcpt_bac"/>
</dbReference>
<evidence type="ECO:0000256" key="4">
    <source>
        <dbReference type="ARBA" id="ARBA00022692"/>
    </source>
</evidence>
<dbReference type="InterPro" id="IPR008969">
    <property type="entry name" value="CarboxyPept-like_regulatory"/>
</dbReference>
<sequence length="908" mass="100725">MKLANLFKMTSMALAVSLASQAAIADALVTGKVQDTKTKTNIQGARVTIKELNLETTSGLGGVYSFPNVKTGSYTIHVEYLGYQGEDQSITVADETINAIFDLKPLGGQTEEMVVYGQAGTQASAINRQRNADTNIAVWDASNLDKYADQNTAEALQRLSGVSIERDQGEGRFVRIRGLNPDLNSVRINGINLPSADSDSRAVPLDIIPSDLLESVEVVKVVTPDMDGDSVGGAINVKSLSAFDRDGLYIRAHAEGSYNELREKASPKAGFTISDVIGEEQNFGVAFSSSWYNRKFGSDNVETGGGWDTETGQLEEAEQRHYDVERRRWGTGLNLDYRPTETTELHLRTLYSYYSDTEQRHANVYEFAKGTGEFEEDDGELEEIMRGIKPGEAADETAVAREFKDRKETQRILSVALGGSSIVDAWTIDYTAGYSEAREDEAWHIDGSKFESSDDFENVGFTHSKQPNISGPAALHNPANFELDEIELAKYEAKDQQTIGQIDAAYDFDMAGFGSQIKFGSKLSVRHKQADEDVAEADIDGDYTLADFVGAEKDYSLGKFGPGFDQDKFRSFAMSQAREIQALKSAESDYTIDENITAAYTMFRTDIDNLRLIGGVRYEYTDYDMRGNEVIENDDIEAVNPAQFDTNYGHWLPGVHALYRVTDNVQIRGAYTKTIARPTFEQMSPATIRDGDEVEKGNPNLKALESNNIDLSVDFYPGDIAVISAGVFYKDLSNFIYESFEEVGDNEVNTWHNGDSANLYGIELAYSQAFDFGLILGANATFIDSDATVRQNGVSRSVRLPGQSERIANINIGYEMQWISLNLAGVYQSGALLELDPEGESGNDVYEDETFRMDFVATSNVWDGISVYFKATNLTDEPYYTYQGSQKYNNQYEKYGRTYQLGVQYTTF</sequence>
<dbReference type="InterPro" id="IPR036942">
    <property type="entry name" value="Beta-barrel_TonB_sf"/>
</dbReference>
<dbReference type="Pfam" id="PF13715">
    <property type="entry name" value="CarbopepD_reg_2"/>
    <property type="match status" value="1"/>
</dbReference>
<evidence type="ECO:0000256" key="7">
    <source>
        <dbReference type="ARBA" id="ARBA00023237"/>
    </source>
</evidence>
<dbReference type="EMBL" id="CACSII010000001">
    <property type="protein sequence ID" value="CAA0084997.1"/>
    <property type="molecule type" value="Genomic_DNA"/>
</dbReference>
<dbReference type="Gene3D" id="2.40.170.20">
    <property type="entry name" value="TonB-dependent receptor, beta-barrel domain"/>
    <property type="match status" value="1"/>
</dbReference>
<organism evidence="13 14">
    <name type="scientific">BD1-7 clade bacterium</name>
    <dbReference type="NCBI Taxonomy" id="2029982"/>
    <lineage>
        <taxon>Bacteria</taxon>
        <taxon>Pseudomonadati</taxon>
        <taxon>Pseudomonadota</taxon>
        <taxon>Gammaproteobacteria</taxon>
        <taxon>Cellvibrionales</taxon>
        <taxon>Spongiibacteraceae</taxon>
        <taxon>BD1-7 clade</taxon>
    </lineage>
</organism>
<dbReference type="Proteomes" id="UP000434580">
    <property type="component" value="Unassembled WGS sequence"/>
</dbReference>
<evidence type="ECO:0000256" key="5">
    <source>
        <dbReference type="ARBA" id="ARBA00023077"/>
    </source>
</evidence>
<dbReference type="AlphaFoldDB" id="A0A5S9N5F2"/>
<feature type="domain" description="TonB-dependent receptor-like beta-barrel" evidence="11">
    <location>
        <begin position="493"/>
        <end position="874"/>
    </location>
</feature>